<dbReference type="Proteomes" id="UP000285190">
    <property type="component" value="Unassembled WGS sequence"/>
</dbReference>
<organism evidence="1 2">
    <name type="scientific">Noviherbaspirillum cavernae</name>
    <dbReference type="NCBI Taxonomy" id="2320862"/>
    <lineage>
        <taxon>Bacteria</taxon>
        <taxon>Pseudomonadati</taxon>
        <taxon>Pseudomonadota</taxon>
        <taxon>Betaproteobacteria</taxon>
        <taxon>Burkholderiales</taxon>
        <taxon>Oxalobacteraceae</taxon>
        <taxon>Noviherbaspirillum</taxon>
    </lineage>
</organism>
<dbReference type="OrthoDB" id="7068435at2"/>
<gene>
    <name evidence="1" type="ORF">D3870_13825</name>
</gene>
<reference evidence="1 2" key="1">
    <citation type="submission" date="2018-09" db="EMBL/GenBank/DDBJ databases">
        <authorList>
            <person name="Zhu H."/>
        </authorList>
    </citation>
    <scope>NUCLEOTIDE SEQUENCE [LARGE SCALE GENOMIC DNA]</scope>
    <source>
        <strain evidence="1 2">K2R10-39</strain>
    </source>
</reference>
<accession>A0A418X3B0</accession>
<dbReference type="AlphaFoldDB" id="A0A418X3B0"/>
<name>A0A418X3B0_9BURK</name>
<evidence type="ECO:0000313" key="1">
    <source>
        <dbReference type="EMBL" id="RJG06933.1"/>
    </source>
</evidence>
<sequence length="141" mass="15600">MLHFAVINDSESQTSKGMEMRKADDKKEYKTMLKVLDAEASVAATLNKLSQLAIETEDEFLKKASAGLASSLRSIAGMNTSAKTRLQSMASGFAKSDDLRRKKFSEAITLVLNYCKEIIAEEEPQWQILARRAGWTPPAAQ</sequence>
<proteinExistence type="predicted"/>
<dbReference type="RefSeq" id="WP_119739952.1">
    <property type="nucleotide sequence ID" value="NZ_QYUN01000002.1"/>
</dbReference>
<keyword evidence="2" id="KW-1185">Reference proteome</keyword>
<dbReference type="EMBL" id="QYUN01000002">
    <property type="protein sequence ID" value="RJG06933.1"/>
    <property type="molecule type" value="Genomic_DNA"/>
</dbReference>
<protein>
    <submittedName>
        <fullName evidence="1">Uncharacterized protein</fullName>
    </submittedName>
</protein>
<evidence type="ECO:0000313" key="2">
    <source>
        <dbReference type="Proteomes" id="UP000285190"/>
    </source>
</evidence>
<comment type="caution">
    <text evidence="1">The sequence shown here is derived from an EMBL/GenBank/DDBJ whole genome shotgun (WGS) entry which is preliminary data.</text>
</comment>